<reference evidence="1 2" key="1">
    <citation type="submission" date="2019-07" db="EMBL/GenBank/DDBJ databases">
        <title>WGS assembly of Gossypium tomentosum.</title>
        <authorList>
            <person name="Chen Z.J."/>
            <person name="Sreedasyam A."/>
            <person name="Ando A."/>
            <person name="Song Q."/>
            <person name="De L."/>
            <person name="Hulse-Kemp A."/>
            <person name="Ding M."/>
            <person name="Ye W."/>
            <person name="Kirkbride R."/>
            <person name="Jenkins J."/>
            <person name="Plott C."/>
            <person name="Lovell J."/>
            <person name="Lin Y.-M."/>
            <person name="Vaughn R."/>
            <person name="Liu B."/>
            <person name="Li W."/>
            <person name="Simpson S."/>
            <person name="Scheffler B."/>
            <person name="Saski C."/>
            <person name="Grover C."/>
            <person name="Hu G."/>
            <person name="Conover J."/>
            <person name="Carlson J."/>
            <person name="Shu S."/>
            <person name="Boston L."/>
            <person name="Williams M."/>
            <person name="Peterson D."/>
            <person name="Mcgee K."/>
            <person name="Jones D."/>
            <person name="Wendel J."/>
            <person name="Stelly D."/>
            <person name="Grimwood J."/>
            <person name="Schmutz J."/>
        </authorList>
    </citation>
    <scope>NUCLEOTIDE SEQUENCE [LARGE SCALE GENOMIC DNA]</scope>
    <source>
        <strain evidence="1">7179.01</strain>
    </source>
</reference>
<dbReference type="EMBL" id="CM017635">
    <property type="protein sequence ID" value="TYH34469.1"/>
    <property type="molecule type" value="Genomic_DNA"/>
</dbReference>
<organism evidence="1 2">
    <name type="scientific">Gossypium tomentosum</name>
    <name type="common">Hawaiian cotton</name>
    <name type="synonym">Gossypium sandvicense</name>
    <dbReference type="NCBI Taxonomy" id="34277"/>
    <lineage>
        <taxon>Eukaryota</taxon>
        <taxon>Viridiplantae</taxon>
        <taxon>Streptophyta</taxon>
        <taxon>Embryophyta</taxon>
        <taxon>Tracheophyta</taxon>
        <taxon>Spermatophyta</taxon>
        <taxon>Magnoliopsida</taxon>
        <taxon>eudicotyledons</taxon>
        <taxon>Gunneridae</taxon>
        <taxon>Pentapetalae</taxon>
        <taxon>rosids</taxon>
        <taxon>malvids</taxon>
        <taxon>Malvales</taxon>
        <taxon>Malvaceae</taxon>
        <taxon>Malvoideae</taxon>
        <taxon>Gossypium</taxon>
    </lineage>
</organism>
<sequence>MIIFSDPFNFPTSDFFRLFRPLFQPSAAPLQSIPSATTTISLPPPSYIVLPIKRSSKVIFNHIHRWWIPCIIILHNIGCYCCFNIASWWKQGQIHFAFHPDNKSYFYAAILPRK</sequence>
<name>A0A5D2HXP5_GOSTO</name>
<evidence type="ECO:0000313" key="2">
    <source>
        <dbReference type="Proteomes" id="UP000322667"/>
    </source>
</evidence>
<keyword evidence="2" id="KW-1185">Reference proteome</keyword>
<dbReference type="Proteomes" id="UP000322667">
    <property type="component" value="Chromosome D13"/>
</dbReference>
<protein>
    <submittedName>
        <fullName evidence="1">Uncharacterized protein</fullName>
    </submittedName>
</protein>
<dbReference type="AlphaFoldDB" id="A0A5D2HXP5"/>
<accession>A0A5D2HXP5</accession>
<proteinExistence type="predicted"/>
<evidence type="ECO:0000313" key="1">
    <source>
        <dbReference type="EMBL" id="TYH34469.1"/>
    </source>
</evidence>
<gene>
    <name evidence="1" type="ORF">ES332_D13G130400v1</name>
</gene>